<evidence type="ECO:0000313" key="3">
    <source>
        <dbReference type="EMBL" id="MBB6098520.1"/>
    </source>
</evidence>
<comment type="caution">
    <text evidence="3">The sequence shown here is derived from an EMBL/GenBank/DDBJ whole genome shotgun (WGS) entry which is preliminary data.</text>
</comment>
<dbReference type="SMART" id="SM00849">
    <property type="entry name" value="Lactamase_B"/>
    <property type="match status" value="1"/>
</dbReference>
<dbReference type="InterPro" id="IPR036866">
    <property type="entry name" value="RibonucZ/Hydroxyglut_hydro"/>
</dbReference>
<protein>
    <submittedName>
        <fullName evidence="3">Glyoxylase-like metal-dependent hydrolase (Beta-lactamase superfamily II)</fullName>
    </submittedName>
</protein>
<proteinExistence type="predicted"/>
<dbReference type="InterPro" id="IPR050855">
    <property type="entry name" value="NDM-1-like"/>
</dbReference>
<sequence>MSLTQHGSHLYQLTRLTAFNVYLVRETDGLTLIDTGLPGSAPAILRAAAQLGQPIRRIVLTHFHSDHMGSLDALRAALPHAELLVPARDARPLYGDLSLDAHEPQRKLNANPNVPHTRPDGLLHPGERVGSLEVIGTPGHSPGHIALLDLRDGSLTAGDVFQSRSGLSVSSEPNLLFPFPYMNTWHAPSAVASARKITELQPTRLALGHGPVLEAPVSRMQRAVARAEQRLARQSA</sequence>
<dbReference type="Gene3D" id="3.60.15.10">
    <property type="entry name" value="Ribonuclease Z/Hydroxyacylglutathione hydrolase-like"/>
    <property type="match status" value="1"/>
</dbReference>
<feature type="region of interest" description="Disordered" evidence="1">
    <location>
        <begin position="104"/>
        <end position="125"/>
    </location>
</feature>
<dbReference type="Proteomes" id="UP000569951">
    <property type="component" value="Unassembled WGS sequence"/>
</dbReference>
<reference evidence="3 4" key="1">
    <citation type="submission" date="2020-08" db="EMBL/GenBank/DDBJ databases">
        <title>Genomic Encyclopedia of Type Strains, Phase IV (KMG-IV): sequencing the most valuable type-strain genomes for metagenomic binning, comparative biology and taxonomic classification.</title>
        <authorList>
            <person name="Goeker M."/>
        </authorList>
    </citation>
    <scope>NUCLEOTIDE SEQUENCE [LARGE SCALE GENOMIC DNA]</scope>
    <source>
        <strain evidence="3 4">DSM 21458</strain>
    </source>
</reference>
<accession>A0A841I284</accession>
<dbReference type="SUPFAM" id="SSF56281">
    <property type="entry name" value="Metallo-hydrolase/oxidoreductase"/>
    <property type="match status" value="1"/>
</dbReference>
<evidence type="ECO:0000259" key="2">
    <source>
        <dbReference type="SMART" id="SM00849"/>
    </source>
</evidence>
<dbReference type="Pfam" id="PF00753">
    <property type="entry name" value="Lactamase_B"/>
    <property type="match status" value="1"/>
</dbReference>
<feature type="domain" description="Metallo-beta-lactamase" evidence="2">
    <location>
        <begin position="18"/>
        <end position="209"/>
    </location>
</feature>
<dbReference type="PANTHER" id="PTHR42951">
    <property type="entry name" value="METALLO-BETA-LACTAMASE DOMAIN-CONTAINING"/>
    <property type="match status" value="1"/>
</dbReference>
<keyword evidence="3" id="KW-0378">Hydrolase</keyword>
<evidence type="ECO:0000313" key="4">
    <source>
        <dbReference type="Proteomes" id="UP000569951"/>
    </source>
</evidence>
<name>A0A841I284_9DEIO</name>
<dbReference type="PANTHER" id="PTHR42951:SF9">
    <property type="entry name" value="METAL-DEPENDENT HYDROLASE"/>
    <property type="match status" value="1"/>
</dbReference>
<dbReference type="InterPro" id="IPR001279">
    <property type="entry name" value="Metallo-B-lactamas"/>
</dbReference>
<gene>
    <name evidence="3" type="ORF">HNR42_001954</name>
</gene>
<keyword evidence="4" id="KW-1185">Reference proteome</keyword>
<dbReference type="GO" id="GO:0016787">
    <property type="term" value="F:hydrolase activity"/>
    <property type="evidence" value="ECO:0007669"/>
    <property type="project" value="UniProtKB-KW"/>
</dbReference>
<dbReference type="CDD" id="cd07721">
    <property type="entry name" value="yflN-like_MBL-fold"/>
    <property type="match status" value="1"/>
</dbReference>
<dbReference type="RefSeq" id="WP_183987007.1">
    <property type="nucleotide sequence ID" value="NZ_JACHHG010000006.1"/>
</dbReference>
<dbReference type="AlphaFoldDB" id="A0A841I284"/>
<dbReference type="EMBL" id="JACHHG010000006">
    <property type="protein sequence ID" value="MBB6098520.1"/>
    <property type="molecule type" value="Genomic_DNA"/>
</dbReference>
<organism evidence="3 4">
    <name type="scientific">Deinobacterium chartae</name>
    <dbReference type="NCBI Taxonomy" id="521158"/>
    <lineage>
        <taxon>Bacteria</taxon>
        <taxon>Thermotogati</taxon>
        <taxon>Deinococcota</taxon>
        <taxon>Deinococci</taxon>
        <taxon>Deinococcales</taxon>
        <taxon>Deinococcaceae</taxon>
        <taxon>Deinobacterium</taxon>
    </lineage>
</organism>
<evidence type="ECO:0000256" key="1">
    <source>
        <dbReference type="SAM" id="MobiDB-lite"/>
    </source>
</evidence>